<proteinExistence type="predicted"/>
<name>A0A3A5HD84_9ACTN</name>
<protein>
    <submittedName>
        <fullName evidence="1">Uncharacterized protein</fullName>
    </submittedName>
</protein>
<keyword evidence="2" id="KW-1185">Reference proteome</keyword>
<organism evidence="1 2">
    <name type="scientific">Nocardioides cavernaquae</name>
    <dbReference type="NCBI Taxonomy" id="2321396"/>
    <lineage>
        <taxon>Bacteria</taxon>
        <taxon>Bacillati</taxon>
        <taxon>Actinomycetota</taxon>
        <taxon>Actinomycetes</taxon>
        <taxon>Propionibacteriales</taxon>
        <taxon>Nocardioidaceae</taxon>
        <taxon>Nocardioides</taxon>
    </lineage>
</organism>
<gene>
    <name evidence="1" type="ORF">D4739_15430</name>
</gene>
<comment type="caution">
    <text evidence="1">The sequence shown here is derived from an EMBL/GenBank/DDBJ whole genome shotgun (WGS) entry which is preliminary data.</text>
</comment>
<dbReference type="Proteomes" id="UP000276542">
    <property type="component" value="Unassembled WGS sequence"/>
</dbReference>
<sequence>MFNVGQQTAVRGAFELAGYVGELRTLPLGSGDEVCFVLDQEDLLALTGDERVLEQVLEQLLGRKVWVLASVDDRTVPFE</sequence>
<dbReference type="OrthoDB" id="5132817at2"/>
<evidence type="ECO:0000313" key="1">
    <source>
        <dbReference type="EMBL" id="RJS47465.1"/>
    </source>
</evidence>
<dbReference type="RefSeq" id="WP_120061430.1">
    <property type="nucleotide sequence ID" value="NZ_QYRP01000002.1"/>
</dbReference>
<evidence type="ECO:0000313" key="2">
    <source>
        <dbReference type="Proteomes" id="UP000276542"/>
    </source>
</evidence>
<dbReference type="EMBL" id="QYRP01000002">
    <property type="protein sequence ID" value="RJS47465.1"/>
    <property type="molecule type" value="Genomic_DNA"/>
</dbReference>
<reference evidence="2" key="1">
    <citation type="submission" date="2018-09" db="EMBL/GenBank/DDBJ databases">
        <authorList>
            <person name="Zhu H."/>
        </authorList>
    </citation>
    <scope>NUCLEOTIDE SEQUENCE [LARGE SCALE GENOMIC DNA]</scope>
    <source>
        <strain evidence="2">K1W22B-1</strain>
    </source>
</reference>
<accession>A0A3A5HD84</accession>
<dbReference type="AlphaFoldDB" id="A0A3A5HD84"/>